<dbReference type="Proteomes" id="UP000242415">
    <property type="component" value="Unassembled WGS sequence"/>
</dbReference>
<dbReference type="EMBL" id="FNPH01000004">
    <property type="protein sequence ID" value="SDY97960.1"/>
    <property type="molecule type" value="Genomic_DNA"/>
</dbReference>
<dbReference type="InterPro" id="IPR012340">
    <property type="entry name" value="NA-bd_OB-fold"/>
</dbReference>
<dbReference type="STRING" id="405436.SAMN05444365_104408"/>
<dbReference type="AlphaFoldDB" id="A0A1H3PA79"/>
<sequence length="697" mass="74091">MTATTTRRRRRPAAITETAARTRAAATPQPPTEPAAPDDAAAAASSDGRAAEPTDETPVYAASGAFRPHVRGFGFVDLSDAADIDSCFVPPPLAEGLLEGDTVAVSFTIDDEGRATASEASVLARSRTTLFGVVERGESGLVLRVDPHLGHGRWAVKGRPREGQAVRVTVTGDRQATIEQRWADPTSADALLERIRVRHLIPTDFPTEVLAEVGQRGARRGRRGRPPQPSRRDLRDLITVTIDAPGSRDLDDALSVWPADPDGGLRVAVHIADVATQVWPGTALDAEARRAATSVYLPGWSRPMVPPALSEDALSLLPGVDRDAITVELRIAPGGEVTAADVYATRIRSDARLSYETAADVLCGRGAADVPEEVLTALRWLRTAAARLGVQRMRRGGIEARRVEPELTVRVVDGRAQQVEAEPSNPAHLLVERFMVAANEAVAAWLIARGLPGVFRVHPPPDPEAAPALETFCAAAGFHPGFGATLSPLGLAALASQLELAADETAAAVWDVLLGYLGRSQYTPDAGPHFGLASEGYLHFTSPIRRYADLTVHRIIHAFLAGERDAAAYPDPDELARLCAHINTATGVAGRAEGQMRKALWLVTLARQAAQDGPATVTGRVSGLNAKGLFVTLDASRVTGFLPARALPGRGWAPTPDALALADRAGHRIGFGEAVEAFIDSADPESGQLQLRPVRRD</sequence>
<dbReference type="InterPro" id="IPR013223">
    <property type="entry name" value="RNase_B_OB_dom"/>
</dbReference>
<dbReference type="GO" id="GO:0000175">
    <property type="term" value="F:3'-5'-RNA exonuclease activity"/>
    <property type="evidence" value="ECO:0007669"/>
    <property type="project" value="TreeGrafter"/>
</dbReference>
<keyword evidence="7" id="KW-1185">Reference proteome</keyword>
<dbReference type="RefSeq" id="WP_175543630.1">
    <property type="nucleotide sequence ID" value="NZ_FNPH01000004.1"/>
</dbReference>
<dbReference type="InterPro" id="IPR022966">
    <property type="entry name" value="RNase_II/R_CS"/>
</dbReference>
<evidence type="ECO:0000256" key="3">
    <source>
        <dbReference type="ARBA" id="ARBA00022839"/>
    </source>
</evidence>
<protein>
    <submittedName>
        <fullName evidence="6">RNAse R</fullName>
    </submittedName>
</protein>
<dbReference type="GO" id="GO:0006402">
    <property type="term" value="P:mRNA catabolic process"/>
    <property type="evidence" value="ECO:0007669"/>
    <property type="project" value="TreeGrafter"/>
</dbReference>
<reference evidence="7" key="1">
    <citation type="submission" date="2016-10" db="EMBL/GenBank/DDBJ databases">
        <authorList>
            <person name="Varghese N."/>
            <person name="Submissions S."/>
        </authorList>
    </citation>
    <scope>NUCLEOTIDE SEQUENCE [LARGE SCALE GENOMIC DNA]</scope>
    <source>
        <strain evidence="7">DSM 45245</strain>
    </source>
</reference>
<dbReference type="PROSITE" id="PS01175">
    <property type="entry name" value="RIBONUCLEASE_II"/>
    <property type="match status" value="1"/>
</dbReference>
<keyword evidence="1" id="KW-0540">Nuclease</keyword>
<evidence type="ECO:0000259" key="5">
    <source>
        <dbReference type="PROSITE" id="PS50126"/>
    </source>
</evidence>
<keyword evidence="3" id="KW-0269">Exonuclease</keyword>
<dbReference type="PANTHER" id="PTHR23355:SF42">
    <property type="entry name" value="RIBONUCLEASE II, CHLOROPLASTIC_MITOCHONDRIAL"/>
    <property type="match status" value="1"/>
</dbReference>
<organism evidence="6 7">
    <name type="scientific">Micromonospora pattaloongensis</name>
    <dbReference type="NCBI Taxonomy" id="405436"/>
    <lineage>
        <taxon>Bacteria</taxon>
        <taxon>Bacillati</taxon>
        <taxon>Actinomycetota</taxon>
        <taxon>Actinomycetes</taxon>
        <taxon>Micromonosporales</taxon>
        <taxon>Micromonosporaceae</taxon>
        <taxon>Micromonospora</taxon>
    </lineage>
</organism>
<evidence type="ECO:0000256" key="1">
    <source>
        <dbReference type="ARBA" id="ARBA00022722"/>
    </source>
</evidence>
<dbReference type="InterPro" id="IPR003029">
    <property type="entry name" value="S1_domain"/>
</dbReference>
<feature type="region of interest" description="Disordered" evidence="4">
    <location>
        <begin position="214"/>
        <end position="234"/>
    </location>
</feature>
<evidence type="ECO:0000313" key="6">
    <source>
        <dbReference type="EMBL" id="SDY97960.1"/>
    </source>
</evidence>
<feature type="compositionally biased region" description="Low complexity" evidence="4">
    <location>
        <begin position="13"/>
        <end position="27"/>
    </location>
</feature>
<feature type="compositionally biased region" description="Basic residues" evidence="4">
    <location>
        <begin position="1"/>
        <end position="12"/>
    </location>
</feature>
<evidence type="ECO:0000256" key="4">
    <source>
        <dbReference type="SAM" id="MobiDB-lite"/>
    </source>
</evidence>
<dbReference type="PROSITE" id="PS50126">
    <property type="entry name" value="S1"/>
    <property type="match status" value="1"/>
</dbReference>
<accession>A0A1H3PA79</accession>
<feature type="region of interest" description="Disordered" evidence="4">
    <location>
        <begin position="1"/>
        <end position="55"/>
    </location>
</feature>
<dbReference type="InterPro" id="IPR001900">
    <property type="entry name" value="RNase_II/R"/>
</dbReference>
<dbReference type="SUPFAM" id="SSF50249">
    <property type="entry name" value="Nucleic acid-binding proteins"/>
    <property type="match status" value="2"/>
</dbReference>
<feature type="compositionally biased region" description="Low complexity" evidence="4">
    <location>
        <begin position="35"/>
        <end position="48"/>
    </location>
</feature>
<gene>
    <name evidence="6" type="ORF">SAMN05444365_104408</name>
</gene>
<dbReference type="GO" id="GO:0000932">
    <property type="term" value="C:P-body"/>
    <property type="evidence" value="ECO:0007669"/>
    <property type="project" value="TreeGrafter"/>
</dbReference>
<dbReference type="Gene3D" id="2.40.50.140">
    <property type="entry name" value="Nucleic acid-binding proteins"/>
    <property type="match status" value="1"/>
</dbReference>
<evidence type="ECO:0000256" key="2">
    <source>
        <dbReference type="ARBA" id="ARBA00022801"/>
    </source>
</evidence>
<keyword evidence="2" id="KW-0378">Hydrolase</keyword>
<proteinExistence type="predicted"/>
<dbReference type="SMART" id="SM00955">
    <property type="entry name" value="RNB"/>
    <property type="match status" value="1"/>
</dbReference>
<dbReference type="InterPro" id="IPR050180">
    <property type="entry name" value="RNR_Ribonuclease"/>
</dbReference>
<evidence type="ECO:0000313" key="7">
    <source>
        <dbReference type="Proteomes" id="UP000242415"/>
    </source>
</evidence>
<dbReference type="Pfam" id="PF08206">
    <property type="entry name" value="OB_RNB"/>
    <property type="match status" value="1"/>
</dbReference>
<feature type="domain" description="S1 motif" evidence="5">
    <location>
        <begin position="614"/>
        <end position="694"/>
    </location>
</feature>
<dbReference type="PANTHER" id="PTHR23355">
    <property type="entry name" value="RIBONUCLEASE"/>
    <property type="match status" value="1"/>
</dbReference>
<dbReference type="Pfam" id="PF00773">
    <property type="entry name" value="RNB"/>
    <property type="match status" value="1"/>
</dbReference>
<dbReference type="GO" id="GO:0003723">
    <property type="term" value="F:RNA binding"/>
    <property type="evidence" value="ECO:0007669"/>
    <property type="project" value="InterPro"/>
</dbReference>
<name>A0A1H3PA79_9ACTN</name>